<comment type="catalytic activity">
    <reaction evidence="1">
        <text>ATP + protein L-histidine = ADP + protein N-phospho-L-histidine.</text>
        <dbReference type="EC" id="2.7.13.3"/>
    </reaction>
</comment>
<evidence type="ECO:0000256" key="1">
    <source>
        <dbReference type="ARBA" id="ARBA00000085"/>
    </source>
</evidence>
<organism evidence="8 9">
    <name type="scientific">Aestuariispira insulae</name>
    <dbReference type="NCBI Taxonomy" id="1461337"/>
    <lineage>
        <taxon>Bacteria</taxon>
        <taxon>Pseudomonadati</taxon>
        <taxon>Pseudomonadota</taxon>
        <taxon>Alphaproteobacteria</taxon>
        <taxon>Rhodospirillales</taxon>
        <taxon>Kiloniellaceae</taxon>
        <taxon>Aestuariispira</taxon>
    </lineage>
</organism>
<evidence type="ECO:0000256" key="4">
    <source>
        <dbReference type="SAM" id="Coils"/>
    </source>
</evidence>
<accession>A0A3D9HVP5</accession>
<dbReference type="NCBIfam" id="TIGR00229">
    <property type="entry name" value="sensory_box"/>
    <property type="match status" value="1"/>
</dbReference>
<gene>
    <name evidence="8" type="ORF">DFP90_101374</name>
</gene>
<sequence>MTKGRFQTQTLTGKFLLLALPPMIFSAAIYLVALSWFQARTIHETERQITVAMAQRYADILSRPIWNLEEETTSEILDSLVNEPETLCIQLAEVIGLEGPAERGECGNESELQTISASASIVFTQGRVRENIGSLYLVREFKGQPVNILKLIAPQIILTVIVIGVLIIFAFYGFRRSVTAPLDEIQHSLLAYEETGKREAVKWSSTDELGRFVEAYNASLARQEASEMALRKQLTLTRTLLNTVPNPVAFLNPDFTLRGCNESFTALFGIQDEHDIGLPISDLMQTNPWASLPEDIDQAFSSNTERTPVYSLETMVKDRLGKERFVIFSTSALRGQDGRINSLVSVMQDITERKDSEVELQRAKESAESALAELKVAQDNLIQSEKMASLGSLVAGISHEINTPVGSSITVASSISEKTSDFKTLLETGKVRKSDLTQYLNMMAEASEILNNSLTTAAELVHSFKQVAVDQTTSKRRRFNLRQVLSEVTATLQPAIKKTPHSLELDLDENIAMDSYPGPLGQVLTNIVNNALLHAFESKDRGNILVQSRMEGDKHVMIEIRDDGCGIPTNHIKRIFDPFFTTKMGTGGTGLGLNVTYNIVTNLLGGSISVTSHENEGSQFQIKIPITAPVRSDEEEAQYNI</sequence>
<protein>
    <recommendedName>
        <fullName evidence="2">histidine kinase</fullName>
        <ecNumber evidence="2">2.7.13.3</ecNumber>
    </recommendedName>
</protein>
<dbReference type="Gene3D" id="1.10.287.130">
    <property type="match status" value="1"/>
</dbReference>
<dbReference type="AlphaFoldDB" id="A0A3D9HVP5"/>
<dbReference type="InterPro" id="IPR035965">
    <property type="entry name" value="PAS-like_dom_sf"/>
</dbReference>
<dbReference type="SUPFAM" id="SSF55785">
    <property type="entry name" value="PYP-like sensor domain (PAS domain)"/>
    <property type="match status" value="1"/>
</dbReference>
<keyword evidence="3" id="KW-0597">Phosphoprotein</keyword>
<reference evidence="8 9" key="1">
    <citation type="submission" date="2018-07" db="EMBL/GenBank/DDBJ databases">
        <title>Genomic Encyclopedia of Type Strains, Phase III (KMG-III): the genomes of soil and plant-associated and newly described type strains.</title>
        <authorList>
            <person name="Whitman W."/>
        </authorList>
    </citation>
    <scope>NUCLEOTIDE SEQUENCE [LARGE SCALE GENOMIC DNA]</scope>
    <source>
        <strain evidence="8 9">CECT 8488</strain>
    </source>
</reference>
<evidence type="ECO:0000313" key="9">
    <source>
        <dbReference type="Proteomes" id="UP000256845"/>
    </source>
</evidence>
<keyword evidence="5" id="KW-0472">Membrane</keyword>
<dbReference type="InterPro" id="IPR000700">
    <property type="entry name" value="PAS-assoc_C"/>
</dbReference>
<dbReference type="SMART" id="SM00387">
    <property type="entry name" value="HATPase_c"/>
    <property type="match status" value="1"/>
</dbReference>
<dbReference type="InterPro" id="IPR013656">
    <property type="entry name" value="PAS_4"/>
</dbReference>
<keyword evidence="5" id="KW-1133">Transmembrane helix</keyword>
<dbReference type="EMBL" id="QRDW01000001">
    <property type="protein sequence ID" value="RED53583.1"/>
    <property type="molecule type" value="Genomic_DNA"/>
</dbReference>
<dbReference type="InterPro" id="IPR003594">
    <property type="entry name" value="HATPase_dom"/>
</dbReference>
<dbReference type="EC" id="2.7.13.3" evidence="2"/>
<dbReference type="SUPFAM" id="SSF55874">
    <property type="entry name" value="ATPase domain of HSP90 chaperone/DNA topoisomerase II/histidine kinase"/>
    <property type="match status" value="1"/>
</dbReference>
<feature type="domain" description="PAC" evidence="7">
    <location>
        <begin position="310"/>
        <end position="362"/>
    </location>
</feature>
<dbReference type="Gene3D" id="3.30.565.10">
    <property type="entry name" value="Histidine kinase-like ATPase, C-terminal domain"/>
    <property type="match status" value="1"/>
</dbReference>
<dbReference type="CDD" id="cd00130">
    <property type="entry name" value="PAS"/>
    <property type="match status" value="1"/>
</dbReference>
<dbReference type="InterPro" id="IPR036890">
    <property type="entry name" value="HATPase_C_sf"/>
</dbReference>
<dbReference type="Pfam" id="PF02518">
    <property type="entry name" value="HATPase_c"/>
    <property type="match status" value="1"/>
</dbReference>
<dbReference type="OrthoDB" id="7325042at2"/>
<feature type="coiled-coil region" evidence="4">
    <location>
        <begin position="353"/>
        <end position="387"/>
    </location>
</feature>
<name>A0A3D9HVP5_9PROT</name>
<comment type="caution">
    <text evidence="8">The sequence shown here is derived from an EMBL/GenBank/DDBJ whole genome shotgun (WGS) entry which is preliminary data.</text>
</comment>
<dbReference type="PANTHER" id="PTHR43065:SF47">
    <property type="match status" value="1"/>
</dbReference>
<feature type="transmembrane region" description="Helical" evidence="5">
    <location>
        <begin position="15"/>
        <end position="37"/>
    </location>
</feature>
<dbReference type="PANTHER" id="PTHR43065">
    <property type="entry name" value="SENSOR HISTIDINE KINASE"/>
    <property type="match status" value="1"/>
</dbReference>
<dbReference type="GO" id="GO:0000155">
    <property type="term" value="F:phosphorelay sensor kinase activity"/>
    <property type="evidence" value="ECO:0007669"/>
    <property type="project" value="InterPro"/>
</dbReference>
<dbReference type="InterPro" id="IPR003661">
    <property type="entry name" value="HisK_dim/P_dom"/>
</dbReference>
<dbReference type="Proteomes" id="UP000256845">
    <property type="component" value="Unassembled WGS sequence"/>
</dbReference>
<keyword evidence="9" id="KW-1185">Reference proteome</keyword>
<evidence type="ECO:0000259" key="7">
    <source>
        <dbReference type="PROSITE" id="PS50113"/>
    </source>
</evidence>
<evidence type="ECO:0000313" key="8">
    <source>
        <dbReference type="EMBL" id="RED53583.1"/>
    </source>
</evidence>
<evidence type="ECO:0000259" key="6">
    <source>
        <dbReference type="PROSITE" id="PS50109"/>
    </source>
</evidence>
<dbReference type="PROSITE" id="PS50109">
    <property type="entry name" value="HIS_KIN"/>
    <property type="match status" value="1"/>
</dbReference>
<feature type="transmembrane region" description="Helical" evidence="5">
    <location>
        <begin position="151"/>
        <end position="174"/>
    </location>
</feature>
<evidence type="ECO:0000256" key="2">
    <source>
        <dbReference type="ARBA" id="ARBA00012438"/>
    </source>
</evidence>
<dbReference type="CDD" id="cd00082">
    <property type="entry name" value="HisKA"/>
    <property type="match status" value="1"/>
</dbReference>
<keyword evidence="4" id="KW-0175">Coiled coil</keyword>
<dbReference type="Pfam" id="PF08448">
    <property type="entry name" value="PAS_4"/>
    <property type="match status" value="1"/>
</dbReference>
<feature type="domain" description="Histidine kinase" evidence="6">
    <location>
        <begin position="396"/>
        <end position="628"/>
    </location>
</feature>
<dbReference type="Gene3D" id="3.30.450.20">
    <property type="entry name" value="PAS domain"/>
    <property type="match status" value="1"/>
</dbReference>
<dbReference type="RefSeq" id="WP_115934709.1">
    <property type="nucleotide sequence ID" value="NZ_QRDW01000001.1"/>
</dbReference>
<dbReference type="InterPro" id="IPR005467">
    <property type="entry name" value="His_kinase_dom"/>
</dbReference>
<dbReference type="PROSITE" id="PS50113">
    <property type="entry name" value="PAC"/>
    <property type="match status" value="1"/>
</dbReference>
<dbReference type="PRINTS" id="PR00344">
    <property type="entry name" value="BCTRLSENSOR"/>
</dbReference>
<dbReference type="InterPro" id="IPR004358">
    <property type="entry name" value="Sig_transdc_His_kin-like_C"/>
</dbReference>
<dbReference type="InterPro" id="IPR000014">
    <property type="entry name" value="PAS"/>
</dbReference>
<evidence type="ECO:0000256" key="5">
    <source>
        <dbReference type="SAM" id="Phobius"/>
    </source>
</evidence>
<keyword evidence="5" id="KW-0812">Transmembrane</keyword>
<proteinExistence type="predicted"/>
<evidence type="ECO:0000256" key="3">
    <source>
        <dbReference type="ARBA" id="ARBA00022553"/>
    </source>
</evidence>